<keyword evidence="2" id="KW-1185">Reference proteome</keyword>
<dbReference type="AlphaFoldDB" id="A0A8E2JNU8"/>
<dbReference type="Proteomes" id="UP000250140">
    <property type="component" value="Unassembled WGS sequence"/>
</dbReference>
<reference evidence="1 2" key="1">
    <citation type="journal article" date="2016" name="Nat. Commun.">
        <title>Ectomycorrhizal ecology is imprinted in the genome of the dominant symbiotic fungus Cenococcum geophilum.</title>
        <authorList>
            <consortium name="DOE Joint Genome Institute"/>
            <person name="Peter M."/>
            <person name="Kohler A."/>
            <person name="Ohm R.A."/>
            <person name="Kuo A."/>
            <person name="Krutzmann J."/>
            <person name="Morin E."/>
            <person name="Arend M."/>
            <person name="Barry K.W."/>
            <person name="Binder M."/>
            <person name="Choi C."/>
            <person name="Clum A."/>
            <person name="Copeland A."/>
            <person name="Grisel N."/>
            <person name="Haridas S."/>
            <person name="Kipfer T."/>
            <person name="LaButti K."/>
            <person name="Lindquist E."/>
            <person name="Lipzen A."/>
            <person name="Maire R."/>
            <person name="Meier B."/>
            <person name="Mihaltcheva S."/>
            <person name="Molinier V."/>
            <person name="Murat C."/>
            <person name="Poggeler S."/>
            <person name="Quandt C.A."/>
            <person name="Sperisen C."/>
            <person name="Tritt A."/>
            <person name="Tisserant E."/>
            <person name="Crous P.W."/>
            <person name="Henrissat B."/>
            <person name="Nehls U."/>
            <person name="Egli S."/>
            <person name="Spatafora J.W."/>
            <person name="Grigoriev I.V."/>
            <person name="Martin F.M."/>
        </authorList>
    </citation>
    <scope>NUCLEOTIDE SEQUENCE [LARGE SCALE GENOMIC DNA]</scope>
    <source>
        <strain evidence="1 2">CBS 207.34</strain>
    </source>
</reference>
<name>A0A8E2JNU8_9PEZI</name>
<accession>A0A8E2JNU8</accession>
<organism evidence="1 2">
    <name type="scientific">Glonium stellatum</name>
    <dbReference type="NCBI Taxonomy" id="574774"/>
    <lineage>
        <taxon>Eukaryota</taxon>
        <taxon>Fungi</taxon>
        <taxon>Dikarya</taxon>
        <taxon>Ascomycota</taxon>
        <taxon>Pezizomycotina</taxon>
        <taxon>Dothideomycetes</taxon>
        <taxon>Pleosporomycetidae</taxon>
        <taxon>Gloniales</taxon>
        <taxon>Gloniaceae</taxon>
        <taxon>Glonium</taxon>
    </lineage>
</organism>
<sequence length="192" mass="21382">MCGLLASFNFSIQIRPDAGNPLMYPVCTGTLPIFGIQSLLNLPTFIFTTNRVDRRNTLATWLFSFCDSPIEARQQSRATVSLIHCKPYPKGATSGAESPLLARWQSNTVRVPCQQSTYSKNIPAQKACTFISKHLLLRRAHGGKFDCLSFLFLLGFKIMPFLALGRGGSLTLSSTSQSCKLLRFLDYIDYQT</sequence>
<gene>
    <name evidence="1" type="ORF">AOQ84DRAFT_126778</name>
</gene>
<evidence type="ECO:0000313" key="2">
    <source>
        <dbReference type="Proteomes" id="UP000250140"/>
    </source>
</evidence>
<proteinExistence type="predicted"/>
<dbReference type="EMBL" id="KV750598">
    <property type="protein sequence ID" value="OCL04109.1"/>
    <property type="molecule type" value="Genomic_DNA"/>
</dbReference>
<evidence type="ECO:0000313" key="1">
    <source>
        <dbReference type="EMBL" id="OCL04109.1"/>
    </source>
</evidence>
<protein>
    <submittedName>
        <fullName evidence="1">Uncharacterized protein</fullName>
    </submittedName>
</protein>